<dbReference type="Proteomes" id="UP001494588">
    <property type="component" value="Unassembled WGS sequence"/>
</dbReference>
<dbReference type="RefSeq" id="WP_201662756.1">
    <property type="nucleotide sequence ID" value="NZ_CAJHCS010000081.1"/>
</dbReference>
<accession>A0ABU9QSW7</accession>
<keyword evidence="2" id="KW-1185">Reference proteome</keyword>
<protein>
    <submittedName>
        <fullName evidence="1">Uncharacterized protein</fullName>
    </submittedName>
</protein>
<evidence type="ECO:0000313" key="1">
    <source>
        <dbReference type="EMBL" id="MEM5292526.1"/>
    </source>
</evidence>
<gene>
    <name evidence="1" type="ORF">V4C55_43620</name>
</gene>
<name>A0ABU9QSW7_9BURK</name>
<reference evidence="1 2" key="1">
    <citation type="submission" date="2024-01" db="EMBL/GenBank/DDBJ databases">
        <title>The diversity of rhizobia nodulating Mimosa spp. in eleven states of Brazil covering several biomes is determined by host plant, location, and edaphic factors.</title>
        <authorList>
            <person name="Rouws L."/>
            <person name="Barauna A."/>
            <person name="Beukes C."/>
            <person name="De Faria S.M."/>
            <person name="Gross E."/>
            <person name="Dos Reis Junior F.B."/>
            <person name="Simon M."/>
            <person name="Maluk M."/>
            <person name="Odee D.W."/>
            <person name="Kenicer G."/>
            <person name="Young J.P.W."/>
            <person name="Reis V.M."/>
            <person name="Zilli J."/>
            <person name="James E.K."/>
        </authorList>
    </citation>
    <scope>NUCLEOTIDE SEQUENCE [LARGE SCALE GENOMIC DNA]</scope>
    <source>
        <strain evidence="1 2">JPY77</strain>
    </source>
</reference>
<dbReference type="EMBL" id="JAZHGC010000106">
    <property type="protein sequence ID" value="MEM5292526.1"/>
    <property type="molecule type" value="Genomic_DNA"/>
</dbReference>
<evidence type="ECO:0000313" key="2">
    <source>
        <dbReference type="Proteomes" id="UP001494588"/>
    </source>
</evidence>
<comment type="caution">
    <text evidence="1">The sequence shown here is derived from an EMBL/GenBank/DDBJ whole genome shotgun (WGS) entry which is preliminary data.</text>
</comment>
<sequence>MKYLAFALVLGIIVFGYMFRYDYQGGGMIRVNRWSGERQEFCPLPGGSIWTIDCLHAFRGY</sequence>
<organism evidence="1 2">
    <name type="scientific">Paraburkholderia sabiae</name>
    <dbReference type="NCBI Taxonomy" id="273251"/>
    <lineage>
        <taxon>Bacteria</taxon>
        <taxon>Pseudomonadati</taxon>
        <taxon>Pseudomonadota</taxon>
        <taxon>Betaproteobacteria</taxon>
        <taxon>Burkholderiales</taxon>
        <taxon>Burkholderiaceae</taxon>
        <taxon>Paraburkholderia</taxon>
    </lineage>
</organism>
<proteinExistence type="predicted"/>